<dbReference type="EMBL" id="JAPPUX010000003">
    <property type="protein sequence ID" value="MCY4726678.1"/>
    <property type="molecule type" value="Genomic_DNA"/>
</dbReference>
<protein>
    <recommendedName>
        <fullName evidence="4">Hemolysin-type calcium-binding repeat-containing protein</fullName>
    </recommendedName>
</protein>
<gene>
    <name evidence="2" type="ORF">NYO98_10350</name>
</gene>
<feature type="chain" id="PRO_5045996821" description="Hemolysin-type calcium-binding repeat-containing protein" evidence="1">
    <location>
        <begin position="25"/>
        <end position="400"/>
    </location>
</feature>
<reference evidence="2" key="1">
    <citation type="submission" date="2022-08" db="EMBL/GenBank/DDBJ databases">
        <title>Genome sequencing of Nocardioides sp. STR2.</title>
        <authorList>
            <person name="So Y."/>
        </authorList>
    </citation>
    <scope>NUCLEOTIDE SEQUENCE</scope>
    <source>
        <strain evidence="2">STR2</strain>
    </source>
</reference>
<dbReference type="InterPro" id="IPR018511">
    <property type="entry name" value="Hemolysin-typ_Ca-bd_CS"/>
</dbReference>
<dbReference type="Gene3D" id="2.150.10.10">
    <property type="entry name" value="Serralysin-like metalloprotease, C-terminal"/>
    <property type="match status" value="1"/>
</dbReference>
<dbReference type="Pfam" id="PF00353">
    <property type="entry name" value="HemolysinCabind"/>
    <property type="match status" value="1"/>
</dbReference>
<sequence>MRLTLTAAAVMGAALLVPMGTATAAAETCDGKAATIVGTPGGTITGTEGPDVIVTNGATRVDALGGDDLVCATGDATVGAFLGEGADTFLDQGGKGHGVIGGTADGIDTEADVIRLASWGTVRSGTPGQPNGDTIDLAAGGDLFWSGTQTAPGSVTTTGGGLFLRGQTEVTVDASGTVTGPDTSFAYTGRFDWFHLTTRAEAGTFTFRGTDHDENVVVDAPTTFDRHVTLGDGDDTYETNGLGGNASWAKGNEGEDRLLLNLSGHRVKADLGRKVTAADGQTLTRIRGFEDYVMSARRVKVRGTNRGERLSLIACRTFVNAGPGKDVITHSVEYGEGDEWTTPRCKNYRAVVNGGRGRDTIKGTPGNDRLIGGRGFDTIDGDFGRDVCEGESKRRCERRP</sequence>
<accession>A0ABT4CCK0</accession>
<comment type="caution">
    <text evidence="2">The sequence shown here is derived from an EMBL/GenBank/DDBJ whole genome shotgun (WGS) entry which is preliminary data.</text>
</comment>
<dbReference type="PROSITE" id="PS00330">
    <property type="entry name" value="HEMOLYSIN_CALCIUM"/>
    <property type="match status" value="1"/>
</dbReference>
<organism evidence="2 3">
    <name type="scientific">Nocardioides pini</name>
    <dbReference type="NCBI Taxonomy" id="2975053"/>
    <lineage>
        <taxon>Bacteria</taxon>
        <taxon>Bacillati</taxon>
        <taxon>Actinomycetota</taxon>
        <taxon>Actinomycetes</taxon>
        <taxon>Propionibacteriales</taxon>
        <taxon>Nocardioidaceae</taxon>
        <taxon>Nocardioides</taxon>
    </lineage>
</organism>
<feature type="signal peptide" evidence="1">
    <location>
        <begin position="1"/>
        <end position="24"/>
    </location>
</feature>
<name>A0ABT4CCK0_9ACTN</name>
<evidence type="ECO:0000313" key="3">
    <source>
        <dbReference type="Proteomes" id="UP001074726"/>
    </source>
</evidence>
<evidence type="ECO:0000256" key="1">
    <source>
        <dbReference type="SAM" id="SignalP"/>
    </source>
</evidence>
<evidence type="ECO:0008006" key="4">
    <source>
        <dbReference type="Google" id="ProtNLM"/>
    </source>
</evidence>
<dbReference type="InterPro" id="IPR001343">
    <property type="entry name" value="Hemolysn_Ca-bd"/>
</dbReference>
<dbReference type="Proteomes" id="UP001074726">
    <property type="component" value="Unassembled WGS sequence"/>
</dbReference>
<dbReference type="InterPro" id="IPR011049">
    <property type="entry name" value="Serralysin-like_metalloprot_C"/>
</dbReference>
<dbReference type="SUPFAM" id="SSF51120">
    <property type="entry name" value="beta-Roll"/>
    <property type="match status" value="1"/>
</dbReference>
<proteinExistence type="predicted"/>
<keyword evidence="1" id="KW-0732">Signal</keyword>
<keyword evidence="3" id="KW-1185">Reference proteome</keyword>
<dbReference type="RefSeq" id="WP_268111584.1">
    <property type="nucleotide sequence ID" value="NZ_JAPPUX010000003.1"/>
</dbReference>
<evidence type="ECO:0000313" key="2">
    <source>
        <dbReference type="EMBL" id="MCY4726678.1"/>
    </source>
</evidence>